<dbReference type="Proteomes" id="UP000824120">
    <property type="component" value="Chromosome 10"/>
</dbReference>
<reference evidence="1 2" key="1">
    <citation type="submission" date="2020-09" db="EMBL/GenBank/DDBJ databases">
        <title>De no assembly of potato wild relative species, Solanum commersonii.</title>
        <authorList>
            <person name="Cho K."/>
        </authorList>
    </citation>
    <scope>NUCLEOTIDE SEQUENCE [LARGE SCALE GENOMIC DNA]</scope>
    <source>
        <strain evidence="1">LZ3.2</strain>
        <tissue evidence="1">Leaf</tissue>
    </source>
</reference>
<accession>A0A9J5WXW2</accession>
<protein>
    <submittedName>
        <fullName evidence="1">Uncharacterized protein</fullName>
    </submittedName>
</protein>
<name>A0A9J5WXW2_SOLCO</name>
<evidence type="ECO:0000313" key="2">
    <source>
        <dbReference type="Proteomes" id="UP000824120"/>
    </source>
</evidence>
<dbReference type="AlphaFoldDB" id="A0A9J5WXW2"/>
<dbReference type="EMBL" id="JACXVP010000010">
    <property type="protein sequence ID" value="KAG5579790.1"/>
    <property type="molecule type" value="Genomic_DNA"/>
</dbReference>
<keyword evidence="2" id="KW-1185">Reference proteome</keyword>
<sequence length="309" mass="34546">MINPNPFKFSTLPTKPSPSTPMCGIVKIGESTKQQTDSLVKPTSSAPNEELDVTSQPRLVSSMMFERLFAGDLSKGKGTETNILAISEDWLVQSLMSLKRVIQPPFFEVECKSPDPVLNRSKTVFDQTSEIVAPTNAATVDIEGTGLDIEAKIFEGPSESERKKKRKRKGKLVKTSSKKGYRKYITREITEKLMSNAMVANKAQQFKIIGKEKVVAKSQKEVEEKRENALRIIRANKKSLAKKARVKTKATSKPQPIIGPVLEKRKVLNGRVFDPTILTEPGICSLFDYVALQSSEHMFKCYVPYLHEP</sequence>
<organism evidence="1 2">
    <name type="scientific">Solanum commersonii</name>
    <name type="common">Commerson's wild potato</name>
    <name type="synonym">Commerson's nightshade</name>
    <dbReference type="NCBI Taxonomy" id="4109"/>
    <lineage>
        <taxon>Eukaryota</taxon>
        <taxon>Viridiplantae</taxon>
        <taxon>Streptophyta</taxon>
        <taxon>Embryophyta</taxon>
        <taxon>Tracheophyta</taxon>
        <taxon>Spermatophyta</taxon>
        <taxon>Magnoliopsida</taxon>
        <taxon>eudicotyledons</taxon>
        <taxon>Gunneridae</taxon>
        <taxon>Pentapetalae</taxon>
        <taxon>asterids</taxon>
        <taxon>lamiids</taxon>
        <taxon>Solanales</taxon>
        <taxon>Solanaceae</taxon>
        <taxon>Solanoideae</taxon>
        <taxon>Solaneae</taxon>
        <taxon>Solanum</taxon>
    </lineage>
</organism>
<gene>
    <name evidence="1" type="ORF">H5410_050417</name>
</gene>
<evidence type="ECO:0000313" key="1">
    <source>
        <dbReference type="EMBL" id="KAG5579790.1"/>
    </source>
</evidence>
<comment type="caution">
    <text evidence="1">The sequence shown here is derived from an EMBL/GenBank/DDBJ whole genome shotgun (WGS) entry which is preliminary data.</text>
</comment>
<proteinExistence type="predicted"/>